<proteinExistence type="predicted"/>
<protein>
    <submittedName>
        <fullName evidence="2">Uncharacterized protein</fullName>
    </submittedName>
</protein>
<accession>V7BNW5</accession>
<evidence type="ECO:0000313" key="2">
    <source>
        <dbReference type="EMBL" id="ESW18745.1"/>
    </source>
</evidence>
<organism evidence="2 3">
    <name type="scientific">Phaseolus vulgaris</name>
    <name type="common">Kidney bean</name>
    <name type="synonym">French bean</name>
    <dbReference type="NCBI Taxonomy" id="3885"/>
    <lineage>
        <taxon>Eukaryota</taxon>
        <taxon>Viridiplantae</taxon>
        <taxon>Streptophyta</taxon>
        <taxon>Embryophyta</taxon>
        <taxon>Tracheophyta</taxon>
        <taxon>Spermatophyta</taxon>
        <taxon>Magnoliopsida</taxon>
        <taxon>eudicotyledons</taxon>
        <taxon>Gunneridae</taxon>
        <taxon>Pentapetalae</taxon>
        <taxon>rosids</taxon>
        <taxon>fabids</taxon>
        <taxon>Fabales</taxon>
        <taxon>Fabaceae</taxon>
        <taxon>Papilionoideae</taxon>
        <taxon>50 kb inversion clade</taxon>
        <taxon>NPAAA clade</taxon>
        <taxon>indigoferoid/millettioid clade</taxon>
        <taxon>Phaseoleae</taxon>
        <taxon>Phaseolus</taxon>
    </lineage>
</organism>
<evidence type="ECO:0000256" key="1">
    <source>
        <dbReference type="SAM" id="SignalP"/>
    </source>
</evidence>
<dbReference type="Proteomes" id="UP000000226">
    <property type="component" value="Chromosome 6"/>
</dbReference>
<feature type="chain" id="PRO_5004754784" evidence="1">
    <location>
        <begin position="27"/>
        <end position="79"/>
    </location>
</feature>
<dbReference type="Gramene" id="ESW18745">
    <property type="protein sequence ID" value="ESW18745"/>
    <property type="gene ID" value="PHAVU_006G066700g"/>
</dbReference>
<feature type="signal peptide" evidence="1">
    <location>
        <begin position="1"/>
        <end position="26"/>
    </location>
</feature>
<keyword evidence="1" id="KW-0732">Signal</keyword>
<dbReference type="AlphaFoldDB" id="V7BNW5"/>
<evidence type="ECO:0000313" key="3">
    <source>
        <dbReference type="Proteomes" id="UP000000226"/>
    </source>
</evidence>
<dbReference type="EMBL" id="CM002293">
    <property type="protein sequence ID" value="ESW18745.1"/>
    <property type="molecule type" value="Genomic_DNA"/>
</dbReference>
<gene>
    <name evidence="2" type="ORF">PHAVU_006G066700g</name>
</gene>
<sequence>MAKASILFPCLIALFLITFGTDFGDACVEQYKCKVATDCENVKCIYPVCTHVCVAGCCSCNCEEASRENVSPRIHLNKL</sequence>
<keyword evidence="3" id="KW-1185">Reference proteome</keyword>
<reference evidence="3" key="1">
    <citation type="journal article" date="2014" name="Nat. Genet.">
        <title>A reference genome for common bean and genome-wide analysis of dual domestications.</title>
        <authorList>
            <person name="Schmutz J."/>
            <person name="McClean P.E."/>
            <person name="Mamidi S."/>
            <person name="Wu G.A."/>
            <person name="Cannon S.B."/>
            <person name="Grimwood J."/>
            <person name="Jenkins J."/>
            <person name="Shu S."/>
            <person name="Song Q."/>
            <person name="Chavarro C."/>
            <person name="Torres-Torres M."/>
            <person name="Geffroy V."/>
            <person name="Moghaddam S.M."/>
            <person name="Gao D."/>
            <person name="Abernathy B."/>
            <person name="Barry K."/>
            <person name="Blair M."/>
            <person name="Brick M.A."/>
            <person name="Chovatia M."/>
            <person name="Gepts P."/>
            <person name="Goodstein D.M."/>
            <person name="Gonzales M."/>
            <person name="Hellsten U."/>
            <person name="Hyten D.L."/>
            <person name="Jia G."/>
            <person name="Kelly J.D."/>
            <person name="Kudrna D."/>
            <person name="Lee R."/>
            <person name="Richard M.M."/>
            <person name="Miklas P.N."/>
            <person name="Osorno J.M."/>
            <person name="Rodrigues J."/>
            <person name="Thareau V."/>
            <person name="Urrea C.A."/>
            <person name="Wang M."/>
            <person name="Yu Y."/>
            <person name="Zhang M."/>
            <person name="Wing R.A."/>
            <person name="Cregan P.B."/>
            <person name="Rokhsar D.S."/>
            <person name="Jackson S.A."/>
        </authorList>
    </citation>
    <scope>NUCLEOTIDE SEQUENCE [LARGE SCALE GENOMIC DNA]</scope>
    <source>
        <strain evidence="3">cv. G19833</strain>
    </source>
</reference>
<name>V7BNW5_PHAVU</name>